<dbReference type="Gene3D" id="3.30.70.360">
    <property type="match status" value="1"/>
</dbReference>
<dbReference type="PANTHER" id="PTHR43270:SF8">
    <property type="entry name" value="DI- AND TRIPEPTIDASE DUG2-RELATED"/>
    <property type="match status" value="1"/>
</dbReference>
<evidence type="ECO:0000313" key="5">
    <source>
        <dbReference type="EMBL" id="MBZ6078977.1"/>
    </source>
</evidence>
<dbReference type="NCBIfam" id="NF005034">
    <property type="entry name" value="PRK06446.1"/>
    <property type="match status" value="1"/>
</dbReference>
<dbReference type="InterPro" id="IPR011650">
    <property type="entry name" value="Peptidase_M20_dimer"/>
</dbReference>
<reference evidence="5 6" key="1">
    <citation type="submission" date="2021-09" db="EMBL/GenBank/DDBJ databases">
        <title>The complete genome sequence of a new microorganism.</title>
        <authorList>
            <person name="Zi Z."/>
        </authorList>
    </citation>
    <scope>NUCLEOTIDE SEQUENCE [LARGE SCALE GENOMIC DNA]</scope>
    <source>
        <strain evidence="5 6">WGZ8</strain>
    </source>
</reference>
<dbReference type="Pfam" id="PF07687">
    <property type="entry name" value="M20_dimer"/>
    <property type="match status" value="1"/>
</dbReference>
<dbReference type="Proteomes" id="UP000704176">
    <property type="component" value="Unassembled WGS sequence"/>
</dbReference>
<dbReference type="EMBL" id="JAIRBM010000025">
    <property type="protein sequence ID" value="MBZ6078977.1"/>
    <property type="molecule type" value="Genomic_DNA"/>
</dbReference>
<dbReference type="Gene3D" id="3.40.630.10">
    <property type="entry name" value="Zn peptidases"/>
    <property type="match status" value="1"/>
</dbReference>
<protein>
    <submittedName>
        <fullName evidence="5">M20/M25/M40 family metallo-hydrolase</fullName>
    </submittedName>
</protein>
<organism evidence="5 6">
    <name type="scientific">Microvirga puerhi</name>
    <dbReference type="NCBI Taxonomy" id="2876078"/>
    <lineage>
        <taxon>Bacteria</taxon>
        <taxon>Pseudomonadati</taxon>
        <taxon>Pseudomonadota</taxon>
        <taxon>Alphaproteobacteria</taxon>
        <taxon>Hyphomicrobiales</taxon>
        <taxon>Methylobacteriaceae</taxon>
        <taxon>Microvirga</taxon>
    </lineage>
</organism>
<evidence type="ECO:0000259" key="4">
    <source>
        <dbReference type="Pfam" id="PF07687"/>
    </source>
</evidence>
<keyword evidence="6" id="KW-1185">Reference proteome</keyword>
<dbReference type="InterPro" id="IPR002933">
    <property type="entry name" value="Peptidase_M20"/>
</dbReference>
<dbReference type="Pfam" id="PF01546">
    <property type="entry name" value="Peptidase_M20"/>
    <property type="match status" value="1"/>
</dbReference>
<evidence type="ECO:0000256" key="1">
    <source>
        <dbReference type="ARBA" id="ARBA00022670"/>
    </source>
</evidence>
<evidence type="ECO:0000256" key="2">
    <source>
        <dbReference type="ARBA" id="ARBA00022723"/>
    </source>
</evidence>
<dbReference type="PANTHER" id="PTHR43270">
    <property type="entry name" value="BETA-ALA-HIS DIPEPTIDASE"/>
    <property type="match status" value="1"/>
</dbReference>
<accession>A0ABS7VTS3</accession>
<feature type="domain" description="Peptidase M20 dimerisation" evidence="4">
    <location>
        <begin position="195"/>
        <end position="351"/>
    </location>
</feature>
<keyword evidence="2" id="KW-0479">Metal-binding</keyword>
<evidence type="ECO:0000313" key="6">
    <source>
        <dbReference type="Proteomes" id="UP000704176"/>
    </source>
</evidence>
<keyword evidence="1" id="KW-0645">Protease</keyword>
<keyword evidence="3" id="KW-0378">Hydrolase</keyword>
<dbReference type="InterPro" id="IPR051458">
    <property type="entry name" value="Cyt/Met_Dipeptidase"/>
</dbReference>
<comment type="caution">
    <text evidence="5">The sequence shown here is derived from an EMBL/GenBank/DDBJ whole genome shotgun (WGS) entry which is preliminary data.</text>
</comment>
<dbReference type="RefSeq" id="WP_224315728.1">
    <property type="nucleotide sequence ID" value="NZ_JAIRBM010000025.1"/>
</dbReference>
<evidence type="ECO:0000256" key="3">
    <source>
        <dbReference type="ARBA" id="ARBA00022801"/>
    </source>
</evidence>
<proteinExistence type="predicted"/>
<dbReference type="NCBIfam" id="NF006579">
    <property type="entry name" value="PRK09104.1"/>
    <property type="match status" value="1"/>
</dbReference>
<name>A0ABS7VTS3_9HYPH</name>
<dbReference type="SUPFAM" id="SSF53187">
    <property type="entry name" value="Zn-dependent exopeptidases"/>
    <property type="match status" value="1"/>
</dbReference>
<sequence length="457" mass="51180">MNIELQGKLDSYIEANRERFLEELFTFLRQPSISTRNEGMHECAELLASLMRDVGIETRVMETPRHPIVYGEIDKGPDAPVVLVYGHYDVQPPEPLELWTSPPFAPEIRDRKIYGRGTSDNKAQIFIYVKTIEALRAATGDVPLSFKFLFEGEEEIGSPSLAPFVEANRDLLKADLTYYSDSHIHESGRPMIILGLKGMVYAELTARGARIDQHSMRATGVPNPAWRLVWALNSLKGPDNRVAIEGFYDDVRPLTNMERETIAKIPVDEQGLLDFFGIDKFLPGRIEDGYYFNLISEPTCNIAGIVSGYTGEGSKTVLPSVAKAKIDIRLVPDQRPEDILEKLKQHLEEKGFGDIEVEGFNFLTPSRTPIDHPALPVIVEALEEAYGREPIVYPGIGGAGPNYVFTDILRQACFVVPHATHDQANHAPDESMDLDGFFNGIRTGVRVFPRLAKTLRR</sequence>
<gene>
    <name evidence="5" type="ORF">K9B37_22210</name>
</gene>